<feature type="transmembrane region" description="Helical" evidence="1">
    <location>
        <begin position="189"/>
        <end position="210"/>
    </location>
</feature>
<evidence type="ECO:0000256" key="1">
    <source>
        <dbReference type="SAM" id="Phobius"/>
    </source>
</evidence>
<dbReference type="Proteomes" id="UP000011087">
    <property type="component" value="Unassembled WGS sequence"/>
</dbReference>
<evidence type="ECO:0000313" key="4">
    <source>
        <dbReference type="Proteomes" id="UP000011087"/>
    </source>
</evidence>
<organism evidence="2">
    <name type="scientific">Guillardia theta (strain CCMP2712)</name>
    <name type="common">Cryptophyte</name>
    <dbReference type="NCBI Taxonomy" id="905079"/>
    <lineage>
        <taxon>Eukaryota</taxon>
        <taxon>Cryptophyceae</taxon>
        <taxon>Pyrenomonadales</taxon>
        <taxon>Geminigeraceae</taxon>
        <taxon>Guillardia</taxon>
    </lineage>
</organism>
<keyword evidence="1" id="KW-0812">Transmembrane</keyword>
<reference evidence="2 4" key="1">
    <citation type="journal article" date="2012" name="Nature">
        <title>Algal genomes reveal evolutionary mosaicism and the fate of nucleomorphs.</title>
        <authorList>
            <consortium name="DOE Joint Genome Institute"/>
            <person name="Curtis B.A."/>
            <person name="Tanifuji G."/>
            <person name="Burki F."/>
            <person name="Gruber A."/>
            <person name="Irimia M."/>
            <person name="Maruyama S."/>
            <person name="Arias M.C."/>
            <person name="Ball S.G."/>
            <person name="Gile G.H."/>
            <person name="Hirakawa Y."/>
            <person name="Hopkins J.F."/>
            <person name="Kuo A."/>
            <person name="Rensing S.A."/>
            <person name="Schmutz J."/>
            <person name="Symeonidi A."/>
            <person name="Elias M."/>
            <person name="Eveleigh R.J."/>
            <person name="Herman E.K."/>
            <person name="Klute M.J."/>
            <person name="Nakayama T."/>
            <person name="Obornik M."/>
            <person name="Reyes-Prieto A."/>
            <person name="Armbrust E.V."/>
            <person name="Aves S.J."/>
            <person name="Beiko R.G."/>
            <person name="Coutinho P."/>
            <person name="Dacks J.B."/>
            <person name="Durnford D.G."/>
            <person name="Fast N.M."/>
            <person name="Green B.R."/>
            <person name="Grisdale C.J."/>
            <person name="Hempel F."/>
            <person name="Henrissat B."/>
            <person name="Hoppner M.P."/>
            <person name="Ishida K."/>
            <person name="Kim E."/>
            <person name="Koreny L."/>
            <person name="Kroth P.G."/>
            <person name="Liu Y."/>
            <person name="Malik S.B."/>
            <person name="Maier U.G."/>
            <person name="McRose D."/>
            <person name="Mock T."/>
            <person name="Neilson J.A."/>
            <person name="Onodera N.T."/>
            <person name="Poole A.M."/>
            <person name="Pritham E.J."/>
            <person name="Richards T.A."/>
            <person name="Rocap G."/>
            <person name="Roy S.W."/>
            <person name="Sarai C."/>
            <person name="Schaack S."/>
            <person name="Shirato S."/>
            <person name="Slamovits C.H."/>
            <person name="Spencer D.F."/>
            <person name="Suzuki S."/>
            <person name="Worden A.Z."/>
            <person name="Zauner S."/>
            <person name="Barry K."/>
            <person name="Bell C."/>
            <person name="Bharti A.K."/>
            <person name="Crow J.A."/>
            <person name="Grimwood J."/>
            <person name="Kramer R."/>
            <person name="Lindquist E."/>
            <person name="Lucas S."/>
            <person name="Salamov A."/>
            <person name="McFadden G.I."/>
            <person name="Lane C.E."/>
            <person name="Keeling P.J."/>
            <person name="Gray M.W."/>
            <person name="Grigoriev I.V."/>
            <person name="Archibald J.M."/>
        </authorList>
    </citation>
    <scope>NUCLEOTIDE SEQUENCE</scope>
    <source>
        <strain evidence="2 4">CCMP2712</strain>
    </source>
</reference>
<gene>
    <name evidence="2" type="ORF">GUITHDRAFT_139075</name>
</gene>
<dbReference type="RefSeq" id="XP_005832119.1">
    <property type="nucleotide sequence ID" value="XM_005832062.1"/>
</dbReference>
<dbReference type="GeneID" id="17301937"/>
<accession>L1JAL0</accession>
<dbReference type="AlphaFoldDB" id="L1JAL0"/>
<reference evidence="4" key="2">
    <citation type="submission" date="2012-11" db="EMBL/GenBank/DDBJ databases">
        <authorList>
            <person name="Kuo A."/>
            <person name="Curtis B.A."/>
            <person name="Tanifuji G."/>
            <person name="Burki F."/>
            <person name="Gruber A."/>
            <person name="Irimia M."/>
            <person name="Maruyama S."/>
            <person name="Arias M.C."/>
            <person name="Ball S.G."/>
            <person name="Gile G.H."/>
            <person name="Hirakawa Y."/>
            <person name="Hopkins J.F."/>
            <person name="Rensing S.A."/>
            <person name="Schmutz J."/>
            <person name="Symeonidi A."/>
            <person name="Elias M."/>
            <person name="Eveleigh R.J."/>
            <person name="Herman E.K."/>
            <person name="Klute M.J."/>
            <person name="Nakayama T."/>
            <person name="Obornik M."/>
            <person name="Reyes-Prieto A."/>
            <person name="Armbrust E.V."/>
            <person name="Aves S.J."/>
            <person name="Beiko R.G."/>
            <person name="Coutinho P."/>
            <person name="Dacks J.B."/>
            <person name="Durnford D.G."/>
            <person name="Fast N.M."/>
            <person name="Green B.R."/>
            <person name="Grisdale C."/>
            <person name="Hempe F."/>
            <person name="Henrissat B."/>
            <person name="Hoppner M.P."/>
            <person name="Ishida K.-I."/>
            <person name="Kim E."/>
            <person name="Koreny L."/>
            <person name="Kroth P.G."/>
            <person name="Liu Y."/>
            <person name="Malik S.-B."/>
            <person name="Maier U.G."/>
            <person name="McRose D."/>
            <person name="Mock T."/>
            <person name="Neilson J.A."/>
            <person name="Onodera N.T."/>
            <person name="Poole A.M."/>
            <person name="Pritham E.J."/>
            <person name="Richards T.A."/>
            <person name="Rocap G."/>
            <person name="Roy S.W."/>
            <person name="Sarai C."/>
            <person name="Schaack S."/>
            <person name="Shirato S."/>
            <person name="Slamovits C.H."/>
            <person name="Spencer D.F."/>
            <person name="Suzuki S."/>
            <person name="Worden A.Z."/>
            <person name="Zauner S."/>
            <person name="Barry K."/>
            <person name="Bell C."/>
            <person name="Bharti A.K."/>
            <person name="Crow J.A."/>
            <person name="Grimwood J."/>
            <person name="Kramer R."/>
            <person name="Lindquist E."/>
            <person name="Lucas S."/>
            <person name="Salamov A."/>
            <person name="McFadden G.I."/>
            <person name="Lane C.E."/>
            <person name="Keeling P.J."/>
            <person name="Gray M.W."/>
            <person name="Grigoriev I.V."/>
            <person name="Archibald J.M."/>
        </authorList>
    </citation>
    <scope>NUCLEOTIDE SEQUENCE</scope>
    <source>
        <strain evidence="4">CCMP2712</strain>
    </source>
</reference>
<evidence type="ECO:0008006" key="5">
    <source>
        <dbReference type="Google" id="ProtNLM"/>
    </source>
</evidence>
<dbReference type="eggNOG" id="ENOG502S9CI">
    <property type="taxonomic scope" value="Eukaryota"/>
</dbReference>
<evidence type="ECO:0000313" key="3">
    <source>
        <dbReference type="EnsemblProtists" id="EKX45139"/>
    </source>
</evidence>
<reference evidence="3" key="3">
    <citation type="submission" date="2016-03" db="UniProtKB">
        <authorList>
            <consortium name="EnsemblProtists"/>
        </authorList>
    </citation>
    <scope>IDENTIFICATION</scope>
</reference>
<dbReference type="PANTHER" id="PTHR22753:SF14">
    <property type="entry name" value="MONOACYLGLYCEROL_DIACYLGLYCEROL O-ACYLTRANSFERASE"/>
    <property type="match status" value="1"/>
</dbReference>
<dbReference type="PaxDb" id="55529-EKX45139"/>
<dbReference type="EnsemblProtists" id="EKX45139">
    <property type="protein sequence ID" value="EKX45139"/>
    <property type="gene ID" value="GUITHDRAFT_139075"/>
</dbReference>
<keyword evidence="1" id="KW-0472">Membrane</keyword>
<sequence>MVQSITVIYAKYFHNYTLEGAHHIPKDGSAMFVSLHSTHNTDIPIAALVPQRYTGRPIRCLLHSWSWWYQSIFIRLGGIAGTRKSVRQIFDSNLLAACIPGGVEEAFLHVASNGKHAYELNWTSFSGNPRRGFASLALEMGPGFKIIPCFNQNSEEMRWNPFYEIWSFLGLDYAYGRAIRRLPKGLRNFLWSSALVVWVTLGIFAIPIPVKVTGHVAEPVVVEEGDTVESLAIRVKERFEDLIISKQGRRHRSYWQGLKERFAFKTVKSD</sequence>
<dbReference type="OMA" id="ANAIAMY"/>
<dbReference type="STRING" id="905079.L1JAL0"/>
<evidence type="ECO:0000313" key="2">
    <source>
        <dbReference type="EMBL" id="EKX45139.1"/>
    </source>
</evidence>
<dbReference type="GO" id="GO:0016020">
    <property type="term" value="C:membrane"/>
    <property type="evidence" value="ECO:0007669"/>
    <property type="project" value="TreeGrafter"/>
</dbReference>
<keyword evidence="1" id="KW-1133">Transmembrane helix</keyword>
<dbReference type="HOGENOM" id="CLU_094781_0_0_1"/>
<dbReference type="PANTHER" id="PTHR22753">
    <property type="entry name" value="TRANSMEMBRANE PROTEIN 68"/>
    <property type="match status" value="1"/>
</dbReference>
<dbReference type="KEGG" id="gtt:GUITHDRAFT_139075"/>
<protein>
    <recommendedName>
        <fullName evidence="5">Phospholipid/glycerol acyltransferase domain-containing protein</fullName>
    </recommendedName>
</protein>
<dbReference type="EMBL" id="JH993000">
    <property type="protein sequence ID" value="EKX45139.1"/>
    <property type="molecule type" value="Genomic_DNA"/>
</dbReference>
<name>L1JAL0_GUITC</name>
<dbReference type="OrthoDB" id="44277at2759"/>
<keyword evidence="4" id="KW-1185">Reference proteome</keyword>
<proteinExistence type="predicted"/>